<dbReference type="InterPro" id="IPR050378">
    <property type="entry name" value="Metallo-dep_Hydrolases_sf"/>
</dbReference>
<dbReference type="Pfam" id="PF01979">
    <property type="entry name" value="Amidohydro_1"/>
    <property type="match status" value="1"/>
</dbReference>
<dbReference type="Gene3D" id="3.20.20.140">
    <property type="entry name" value="Metal-dependent hydrolases"/>
    <property type="match status" value="2"/>
</dbReference>
<proteinExistence type="predicted"/>
<dbReference type="SUPFAM" id="SSF51338">
    <property type="entry name" value="Composite domain of metallo-dependent hydrolases"/>
    <property type="match status" value="2"/>
</dbReference>
<dbReference type="AlphaFoldDB" id="A0A1G9H105"/>
<feature type="domain" description="Amidohydrolase-related" evidence="2">
    <location>
        <begin position="50"/>
        <end position="209"/>
    </location>
</feature>
<dbReference type="PANTHER" id="PTHR11647:SF1">
    <property type="entry name" value="COLLAPSIN RESPONSE MEDIATOR PROTEIN"/>
    <property type="match status" value="1"/>
</dbReference>
<dbReference type="Pfam" id="PF07969">
    <property type="entry name" value="Amidohydro_3"/>
    <property type="match status" value="1"/>
</dbReference>
<dbReference type="InterPro" id="IPR032466">
    <property type="entry name" value="Metal_Hydrolase"/>
</dbReference>
<dbReference type="RefSeq" id="WP_090554159.1">
    <property type="nucleotide sequence ID" value="NZ_FNFP01000007.1"/>
</dbReference>
<dbReference type="InterPro" id="IPR011059">
    <property type="entry name" value="Metal-dep_hydrolase_composite"/>
</dbReference>
<reference evidence="4 5" key="1">
    <citation type="submission" date="2016-10" db="EMBL/GenBank/DDBJ databases">
        <authorList>
            <person name="de Groot N.N."/>
        </authorList>
    </citation>
    <scope>NUCLEOTIDE SEQUENCE [LARGE SCALE GENOMIC DNA]</scope>
    <source>
        <strain evidence="4 5">DSM 18346</strain>
    </source>
</reference>
<dbReference type="EMBL" id="FNFP01000007">
    <property type="protein sequence ID" value="SDL06638.1"/>
    <property type="molecule type" value="Genomic_DNA"/>
</dbReference>
<dbReference type="STRING" id="393762.SAMN05660472_02553"/>
<dbReference type="InterPro" id="IPR013108">
    <property type="entry name" value="Amidohydro_3"/>
</dbReference>
<dbReference type="GO" id="GO:0016810">
    <property type="term" value="F:hydrolase activity, acting on carbon-nitrogen (but not peptide) bonds"/>
    <property type="evidence" value="ECO:0007669"/>
    <property type="project" value="InterPro"/>
</dbReference>
<comment type="cofactor">
    <cofactor evidence="1">
        <name>Zn(2+)</name>
        <dbReference type="ChEBI" id="CHEBI:29105"/>
    </cofactor>
</comment>
<name>A0A1G9H105_9FIRM</name>
<protein>
    <submittedName>
        <fullName evidence="4">N-acyl-D-amino-acid deacylase</fullName>
    </submittedName>
</protein>
<keyword evidence="5" id="KW-1185">Reference proteome</keyword>
<dbReference type="Proteomes" id="UP000198718">
    <property type="component" value="Unassembled WGS sequence"/>
</dbReference>
<evidence type="ECO:0000259" key="3">
    <source>
        <dbReference type="Pfam" id="PF07969"/>
    </source>
</evidence>
<dbReference type="SUPFAM" id="SSF51556">
    <property type="entry name" value="Metallo-dependent hydrolases"/>
    <property type="match status" value="1"/>
</dbReference>
<gene>
    <name evidence="4" type="ORF">SAMN05660472_02553</name>
</gene>
<accession>A0A1G9H105</accession>
<sequence>MKIAINNGIVVDPKNKVFSKLNITVENGKICDISNLAMDGDTVIDADGLIVTPGFIDLHIHEGSYYADKKKFDTNIFESMLKMGVTTGIGGNCGIGPERPDEYLDAVDSIGIPINLGLFVPHNILRKEVNQLDKYAIASGDDINKMQQRAAYYLDKGCIGISFGIRYIPGLTKEELVHISKAAKRDNKLLSAHIRDDAAYVMAAAEEFINIGKEIGVPIQISHIGSMAAFGEMERFLSLIDHHVAKGVDISCDCYPYDAFSTGIGETTYDDGFLERYGIGYDRIEIAEGKYRGQRCNEKIFKELRENYPDTITIAHVMREEEVDRALTHPNVIVASDGYLHDGQGHPRASGTFPRIFAKYVKEKRKLNLYEAVEKITSLPAKRLNIAGKGHLGIGADGDIAIFSLDKIMDTATFQEPIASPKGFEYILINGTIALQGDSIVEKNLGKTIRK</sequence>
<evidence type="ECO:0000313" key="4">
    <source>
        <dbReference type="EMBL" id="SDL06638.1"/>
    </source>
</evidence>
<evidence type="ECO:0000313" key="5">
    <source>
        <dbReference type="Proteomes" id="UP000198718"/>
    </source>
</evidence>
<feature type="domain" description="Amidohydrolase 3" evidence="3">
    <location>
        <begin position="323"/>
        <end position="431"/>
    </location>
</feature>
<dbReference type="InterPro" id="IPR006680">
    <property type="entry name" value="Amidohydro-rel"/>
</dbReference>
<dbReference type="OrthoDB" id="9775607at2"/>
<evidence type="ECO:0000259" key="2">
    <source>
        <dbReference type="Pfam" id="PF01979"/>
    </source>
</evidence>
<organism evidence="4 5">
    <name type="scientific">Natronincola ferrireducens</name>
    <dbReference type="NCBI Taxonomy" id="393762"/>
    <lineage>
        <taxon>Bacteria</taxon>
        <taxon>Bacillati</taxon>
        <taxon>Bacillota</taxon>
        <taxon>Clostridia</taxon>
        <taxon>Peptostreptococcales</taxon>
        <taxon>Natronincolaceae</taxon>
        <taxon>Natronincola</taxon>
    </lineage>
</organism>
<dbReference type="PANTHER" id="PTHR11647">
    <property type="entry name" value="HYDRANTOINASE/DIHYDROPYRIMIDINASE FAMILY MEMBER"/>
    <property type="match status" value="1"/>
</dbReference>
<evidence type="ECO:0000256" key="1">
    <source>
        <dbReference type="ARBA" id="ARBA00001947"/>
    </source>
</evidence>